<protein>
    <submittedName>
        <fullName evidence="1">Uncharacterized protein</fullName>
    </submittedName>
</protein>
<dbReference type="EMBL" id="KV423918">
    <property type="protein sequence ID" value="KZT62233.1"/>
    <property type="molecule type" value="Genomic_DNA"/>
</dbReference>
<keyword evidence="2" id="KW-1185">Reference proteome</keyword>
<gene>
    <name evidence="1" type="ORF">CALCODRAFT_490435</name>
</gene>
<evidence type="ECO:0000313" key="2">
    <source>
        <dbReference type="Proteomes" id="UP000076842"/>
    </source>
</evidence>
<sequence>MHHENVFCERTYNAQRVIFNLIMHAAELPRPVRDHEHAPCPPSALSSPRAQPRLIADVRIFSLFAGMLVCWPPTNIGSPWLVEPR</sequence>
<name>A0A165JT23_9BASI</name>
<dbReference type="Proteomes" id="UP000076842">
    <property type="component" value="Unassembled WGS sequence"/>
</dbReference>
<proteinExistence type="predicted"/>
<organism evidence="1 2">
    <name type="scientific">Calocera cornea HHB12733</name>
    <dbReference type="NCBI Taxonomy" id="1353952"/>
    <lineage>
        <taxon>Eukaryota</taxon>
        <taxon>Fungi</taxon>
        <taxon>Dikarya</taxon>
        <taxon>Basidiomycota</taxon>
        <taxon>Agaricomycotina</taxon>
        <taxon>Dacrymycetes</taxon>
        <taxon>Dacrymycetales</taxon>
        <taxon>Dacrymycetaceae</taxon>
        <taxon>Calocera</taxon>
    </lineage>
</organism>
<reference evidence="1 2" key="1">
    <citation type="journal article" date="2016" name="Mol. Biol. Evol.">
        <title>Comparative Genomics of Early-Diverging Mushroom-Forming Fungi Provides Insights into the Origins of Lignocellulose Decay Capabilities.</title>
        <authorList>
            <person name="Nagy L.G."/>
            <person name="Riley R."/>
            <person name="Tritt A."/>
            <person name="Adam C."/>
            <person name="Daum C."/>
            <person name="Floudas D."/>
            <person name="Sun H."/>
            <person name="Yadav J.S."/>
            <person name="Pangilinan J."/>
            <person name="Larsson K.H."/>
            <person name="Matsuura K."/>
            <person name="Barry K."/>
            <person name="Labutti K."/>
            <person name="Kuo R."/>
            <person name="Ohm R.A."/>
            <person name="Bhattacharya S.S."/>
            <person name="Shirouzu T."/>
            <person name="Yoshinaga Y."/>
            <person name="Martin F.M."/>
            <person name="Grigoriev I.V."/>
            <person name="Hibbett D.S."/>
        </authorList>
    </citation>
    <scope>NUCLEOTIDE SEQUENCE [LARGE SCALE GENOMIC DNA]</scope>
    <source>
        <strain evidence="1 2">HHB12733</strain>
    </source>
</reference>
<dbReference type="InParanoid" id="A0A165JT23"/>
<accession>A0A165JT23</accession>
<evidence type="ECO:0000313" key="1">
    <source>
        <dbReference type="EMBL" id="KZT62233.1"/>
    </source>
</evidence>
<dbReference type="AlphaFoldDB" id="A0A165JT23"/>